<evidence type="ECO:0000313" key="8">
    <source>
        <dbReference type="Proteomes" id="UP001500621"/>
    </source>
</evidence>
<dbReference type="InterPro" id="IPR036890">
    <property type="entry name" value="HATPase_C_sf"/>
</dbReference>
<proteinExistence type="predicted"/>
<feature type="region of interest" description="Disordered" evidence="4">
    <location>
        <begin position="370"/>
        <end position="398"/>
    </location>
</feature>
<dbReference type="Pfam" id="PF07730">
    <property type="entry name" value="HisKA_3"/>
    <property type="match status" value="1"/>
</dbReference>
<keyword evidence="5" id="KW-0812">Transmembrane</keyword>
<dbReference type="SUPFAM" id="SSF55874">
    <property type="entry name" value="ATPase domain of HSP90 chaperone/DNA topoisomerase II/histidine kinase"/>
    <property type="match status" value="1"/>
</dbReference>
<dbReference type="InterPro" id="IPR050482">
    <property type="entry name" value="Sensor_HK_TwoCompSys"/>
</dbReference>
<feature type="compositionally biased region" description="Polar residues" evidence="4">
    <location>
        <begin position="378"/>
        <end position="398"/>
    </location>
</feature>
<feature type="transmembrane region" description="Helical" evidence="5">
    <location>
        <begin position="139"/>
        <end position="156"/>
    </location>
</feature>
<feature type="domain" description="Signal transduction histidine kinase subgroup 3 dimerisation and phosphoacceptor" evidence="6">
    <location>
        <begin position="203"/>
        <end position="269"/>
    </location>
</feature>
<keyword evidence="8" id="KW-1185">Reference proteome</keyword>
<evidence type="ECO:0000256" key="1">
    <source>
        <dbReference type="ARBA" id="ARBA00022679"/>
    </source>
</evidence>
<dbReference type="PANTHER" id="PTHR24421">
    <property type="entry name" value="NITRATE/NITRITE SENSOR PROTEIN NARX-RELATED"/>
    <property type="match status" value="1"/>
</dbReference>
<keyword evidence="2 7" id="KW-0418">Kinase</keyword>
<comment type="caution">
    <text evidence="7">The sequence shown here is derived from an EMBL/GenBank/DDBJ whole genome shotgun (WGS) entry which is preliminary data.</text>
</comment>
<dbReference type="EMBL" id="BAABIM010000001">
    <property type="protein sequence ID" value="GAA4668841.1"/>
    <property type="molecule type" value="Genomic_DNA"/>
</dbReference>
<evidence type="ECO:0000256" key="3">
    <source>
        <dbReference type="ARBA" id="ARBA00023012"/>
    </source>
</evidence>
<protein>
    <submittedName>
        <fullName evidence="7">Histidine kinase</fullName>
    </submittedName>
</protein>
<dbReference type="Gene3D" id="1.20.5.1930">
    <property type="match status" value="1"/>
</dbReference>
<organism evidence="7 8">
    <name type="scientific">Nocardioides nanhaiensis</name>
    <dbReference type="NCBI Taxonomy" id="1476871"/>
    <lineage>
        <taxon>Bacteria</taxon>
        <taxon>Bacillati</taxon>
        <taxon>Actinomycetota</taxon>
        <taxon>Actinomycetes</taxon>
        <taxon>Propionibacteriales</taxon>
        <taxon>Nocardioidaceae</taxon>
        <taxon>Nocardioides</taxon>
    </lineage>
</organism>
<evidence type="ECO:0000256" key="4">
    <source>
        <dbReference type="SAM" id="MobiDB-lite"/>
    </source>
</evidence>
<evidence type="ECO:0000256" key="5">
    <source>
        <dbReference type="SAM" id="Phobius"/>
    </source>
</evidence>
<dbReference type="Gene3D" id="3.30.565.10">
    <property type="entry name" value="Histidine kinase-like ATPase, C-terminal domain"/>
    <property type="match status" value="1"/>
</dbReference>
<gene>
    <name evidence="7" type="ORF">GCM10023226_01150</name>
</gene>
<evidence type="ECO:0000256" key="2">
    <source>
        <dbReference type="ARBA" id="ARBA00022777"/>
    </source>
</evidence>
<feature type="transmembrane region" description="Helical" evidence="5">
    <location>
        <begin position="94"/>
        <end position="111"/>
    </location>
</feature>
<sequence>MGASVTSGRRWRWRRWEELSEVERVDLYTRQSLYLILWSFVVFVLVSGTSESASSTGTAVALGGALVTTVLGTRAMRAVFALHPATGPLPRAELVPFLLVAAVYLAAGVAFEDGIQGAVVMVVFANVAWAVGGVPDNRVSAAITVFGAALFGLSVGNPLAAAAGAGVAVFFLFTVRASLWLLDVVTELDQARNAQSALAVAEERLRFSRDVHDVMGRRLSTIAVQSELAATLAERGDERAAARMLEVRGVAHEALREARELARGYRATDLAQELEGARSLLRSAGIEVHLAVDDVPRGWHEAAGWVVREAVTNVLRHSTARSVSLTFESEELRVHNDGVAVGSAGSATGTGLQGIRERLAPLGARLEAGSDGEHGWTVTASLPGSGPLSSRRASQVGA</sequence>
<feature type="transmembrane region" description="Helical" evidence="5">
    <location>
        <begin position="33"/>
        <end position="50"/>
    </location>
</feature>
<dbReference type="GO" id="GO:0016301">
    <property type="term" value="F:kinase activity"/>
    <property type="evidence" value="ECO:0007669"/>
    <property type="project" value="UniProtKB-KW"/>
</dbReference>
<keyword evidence="3" id="KW-0902">Two-component regulatory system</keyword>
<feature type="transmembrane region" description="Helical" evidence="5">
    <location>
        <begin position="56"/>
        <end position="73"/>
    </location>
</feature>
<dbReference type="InterPro" id="IPR011712">
    <property type="entry name" value="Sig_transdc_His_kin_sub3_dim/P"/>
</dbReference>
<keyword evidence="1" id="KW-0808">Transferase</keyword>
<evidence type="ECO:0000313" key="7">
    <source>
        <dbReference type="EMBL" id="GAA4668841.1"/>
    </source>
</evidence>
<accession>A0ABP8VQF5</accession>
<name>A0ABP8VQF5_9ACTN</name>
<dbReference type="Proteomes" id="UP001500621">
    <property type="component" value="Unassembled WGS sequence"/>
</dbReference>
<dbReference type="RefSeq" id="WP_345262094.1">
    <property type="nucleotide sequence ID" value="NZ_BAABIM010000001.1"/>
</dbReference>
<feature type="transmembrane region" description="Helical" evidence="5">
    <location>
        <begin position="117"/>
        <end position="134"/>
    </location>
</feature>
<evidence type="ECO:0000259" key="6">
    <source>
        <dbReference type="Pfam" id="PF07730"/>
    </source>
</evidence>
<keyword evidence="5" id="KW-0472">Membrane</keyword>
<dbReference type="CDD" id="cd16917">
    <property type="entry name" value="HATPase_UhpB-NarQ-NarX-like"/>
    <property type="match status" value="1"/>
</dbReference>
<dbReference type="PANTHER" id="PTHR24421:SF63">
    <property type="entry name" value="SENSOR HISTIDINE KINASE DESK"/>
    <property type="match status" value="1"/>
</dbReference>
<reference evidence="8" key="1">
    <citation type="journal article" date="2019" name="Int. J. Syst. Evol. Microbiol.">
        <title>The Global Catalogue of Microorganisms (GCM) 10K type strain sequencing project: providing services to taxonomists for standard genome sequencing and annotation.</title>
        <authorList>
            <consortium name="The Broad Institute Genomics Platform"/>
            <consortium name="The Broad Institute Genome Sequencing Center for Infectious Disease"/>
            <person name="Wu L."/>
            <person name="Ma J."/>
        </authorList>
    </citation>
    <scope>NUCLEOTIDE SEQUENCE [LARGE SCALE GENOMIC DNA]</scope>
    <source>
        <strain evidence="8">JCM 18127</strain>
    </source>
</reference>
<keyword evidence="5" id="KW-1133">Transmembrane helix</keyword>